<dbReference type="Proteomes" id="UP000271087">
    <property type="component" value="Unassembled WGS sequence"/>
</dbReference>
<gene>
    <name evidence="1" type="ORF">NOO_LOCUS6007</name>
</gene>
<accession>A0A182ED59</accession>
<reference evidence="3" key="1">
    <citation type="submission" date="2016-06" db="UniProtKB">
        <authorList>
            <consortium name="WormBaseParasite"/>
        </authorList>
    </citation>
    <scope>IDENTIFICATION</scope>
</reference>
<dbReference type="WBParaSite" id="nOo.2.0.1.t06007-RA">
    <property type="protein sequence ID" value="nOo.2.0.1.t06007-RA"/>
    <property type="gene ID" value="nOo.2.0.1.g06007"/>
</dbReference>
<name>A0A182ED59_ONCOC</name>
<evidence type="ECO:0000313" key="1">
    <source>
        <dbReference type="EMBL" id="VDK80465.1"/>
    </source>
</evidence>
<reference evidence="1 2" key="2">
    <citation type="submission" date="2018-08" db="EMBL/GenBank/DDBJ databases">
        <authorList>
            <person name="Laetsch R D."/>
            <person name="Stevens L."/>
            <person name="Kumar S."/>
            <person name="Blaxter L. M."/>
        </authorList>
    </citation>
    <scope>NUCLEOTIDE SEQUENCE [LARGE SCALE GENOMIC DNA]</scope>
</reference>
<keyword evidence="2" id="KW-1185">Reference proteome</keyword>
<evidence type="ECO:0000313" key="2">
    <source>
        <dbReference type="Proteomes" id="UP000271087"/>
    </source>
</evidence>
<protein>
    <submittedName>
        <fullName evidence="3">Ovule protein</fullName>
    </submittedName>
</protein>
<sequence>MKIKRLAPQLKYATIFRRPNPALTNLNPSPLTKCPALYQDEDKPDNKIQRLPENSQSKRLMQYTAVDISYSARCNIC</sequence>
<proteinExistence type="predicted"/>
<evidence type="ECO:0000313" key="3">
    <source>
        <dbReference type="WBParaSite" id="nOo.2.0.1.t06007-RA"/>
    </source>
</evidence>
<dbReference type="AlphaFoldDB" id="A0A182ED59"/>
<organism evidence="3">
    <name type="scientific">Onchocerca ochengi</name>
    <name type="common">Filarial nematode worm</name>
    <dbReference type="NCBI Taxonomy" id="42157"/>
    <lineage>
        <taxon>Eukaryota</taxon>
        <taxon>Metazoa</taxon>
        <taxon>Ecdysozoa</taxon>
        <taxon>Nematoda</taxon>
        <taxon>Chromadorea</taxon>
        <taxon>Rhabditida</taxon>
        <taxon>Spirurina</taxon>
        <taxon>Spiruromorpha</taxon>
        <taxon>Filarioidea</taxon>
        <taxon>Onchocercidae</taxon>
        <taxon>Onchocerca</taxon>
    </lineage>
</organism>
<dbReference type="EMBL" id="UYRW01001752">
    <property type="protein sequence ID" value="VDK80465.1"/>
    <property type="molecule type" value="Genomic_DNA"/>
</dbReference>